<dbReference type="InterPro" id="IPR011990">
    <property type="entry name" value="TPR-like_helical_dom_sf"/>
</dbReference>
<evidence type="ECO:0000256" key="11">
    <source>
        <dbReference type="ARBA" id="ARBA00023136"/>
    </source>
</evidence>
<keyword evidence="6" id="KW-0999">Mitochondrion inner membrane</keyword>
<evidence type="ECO:0000256" key="4">
    <source>
        <dbReference type="ARBA" id="ARBA00022660"/>
    </source>
</evidence>
<dbReference type="GO" id="GO:0034551">
    <property type="term" value="P:mitochondrial respiratory chain complex III assembly"/>
    <property type="evidence" value="ECO:0000318"/>
    <property type="project" value="GO_Central"/>
</dbReference>
<evidence type="ECO:0000256" key="6">
    <source>
        <dbReference type="ARBA" id="ARBA00022792"/>
    </source>
</evidence>
<evidence type="ECO:0000256" key="12">
    <source>
        <dbReference type="ARBA" id="ARBA00066255"/>
    </source>
</evidence>
<dbReference type="Ensembl" id="ENSOANT00000020064.3">
    <property type="protein sequence ID" value="ENSOANP00000020061.2"/>
    <property type="gene ID" value="ENSOANG00000012683.4"/>
</dbReference>
<evidence type="ECO:0000256" key="10">
    <source>
        <dbReference type="ARBA" id="ARBA00023128"/>
    </source>
</evidence>
<dbReference type="Pfam" id="PF13424">
    <property type="entry name" value="TPR_12"/>
    <property type="match status" value="1"/>
</dbReference>
<dbReference type="HOGENOM" id="CLU_057135_1_0_1"/>
<feature type="region of interest" description="Disordered" evidence="14">
    <location>
        <begin position="19"/>
        <end position="57"/>
    </location>
</feature>
<dbReference type="CTD" id="54902"/>
<comment type="similarity">
    <text evidence="2">Belongs to the TTC19 family.</text>
</comment>
<keyword evidence="10" id="KW-0496">Mitochondrion</keyword>
<dbReference type="InterPro" id="IPR040395">
    <property type="entry name" value="TTC19"/>
</dbReference>
<dbReference type="RefSeq" id="XP_007670734.2">
    <property type="nucleotide sequence ID" value="XM_007672544.3"/>
</dbReference>
<dbReference type="InParanoid" id="F7B097"/>
<dbReference type="Bgee" id="ENSOANG00000012683">
    <property type="expression patterns" value="Expressed in heart and 8 other cell types or tissues"/>
</dbReference>
<dbReference type="Proteomes" id="UP000002279">
    <property type="component" value="Chromosome 17"/>
</dbReference>
<gene>
    <name evidence="15" type="primary">TTC19</name>
</gene>
<dbReference type="PANTHER" id="PTHR13143">
    <property type="entry name" value="TETRATRICOPEPTIDE REPEAT PROTEIN 19"/>
    <property type="match status" value="1"/>
</dbReference>
<evidence type="ECO:0000256" key="1">
    <source>
        <dbReference type="ARBA" id="ARBA00004273"/>
    </source>
</evidence>
<dbReference type="STRING" id="9258.ENSOANP00000020061"/>
<evidence type="ECO:0000256" key="2">
    <source>
        <dbReference type="ARBA" id="ARBA00008219"/>
    </source>
</evidence>
<accession>F7B097</accession>
<reference evidence="15" key="3">
    <citation type="submission" date="2025-09" db="UniProtKB">
        <authorList>
            <consortium name="Ensembl"/>
        </authorList>
    </citation>
    <scope>IDENTIFICATION</scope>
    <source>
        <strain evidence="15">Glennie</strain>
    </source>
</reference>
<comment type="subcellular location">
    <subcellularLocation>
        <location evidence="1">Mitochondrion inner membrane</location>
    </subcellularLocation>
</comment>
<dbReference type="SUPFAM" id="SSF48452">
    <property type="entry name" value="TPR-like"/>
    <property type="match status" value="2"/>
</dbReference>
<dbReference type="Gene3D" id="1.25.40.10">
    <property type="entry name" value="Tetratricopeptide repeat domain"/>
    <property type="match status" value="2"/>
</dbReference>
<dbReference type="SMART" id="SM00028">
    <property type="entry name" value="TPR"/>
    <property type="match status" value="5"/>
</dbReference>
<evidence type="ECO:0000256" key="3">
    <source>
        <dbReference type="ARBA" id="ARBA00022448"/>
    </source>
</evidence>
<dbReference type="GO" id="GO:0005743">
    <property type="term" value="C:mitochondrial inner membrane"/>
    <property type="evidence" value="ECO:0000318"/>
    <property type="project" value="GO_Central"/>
</dbReference>
<keyword evidence="9" id="KW-0249">Electron transport</keyword>
<dbReference type="OrthoDB" id="5986190at2759"/>
<sequence>MAALRWGRGLLAAAGRRCRSWWGVPPPGPRDELGAGPAPPPPPLPPPPAQTGPRARRGCGLLPLAAFTWFSKPAAQQEEEEEEEEASERPDAEADIILMLKRAKLHIMKDEPEEAERILHEALHLAHQSGNTQAIIYTYDLMANLAFLRGQLANAEKLFKAAMSYLLAGGMKQEDNAIIEISIKLASIYAAQNQHEFALSGYEFCISTLEKKIERGRELTEDDIPEEEKVNTHLLLGMCLDSYARYLLTRKQLPLAQKMYEKALQISKDVQGERHPQTVVMMNDLATTLDAQGHYDDAYNYVKRASDLAKETEHPEVHMVLSNLAGILMHKEKFAQAKRTYQEALKQAELKGDLTSIQHIKEELAELSRRSKGS</sequence>
<dbReference type="FunCoup" id="F7B097">
    <property type="interactions" value="939"/>
</dbReference>
<keyword evidence="8" id="KW-0809">Transit peptide</keyword>
<evidence type="ECO:0000256" key="14">
    <source>
        <dbReference type="SAM" id="MobiDB-lite"/>
    </source>
</evidence>
<evidence type="ECO:0000313" key="15">
    <source>
        <dbReference type="Ensembl" id="ENSOANP00000020061.2"/>
    </source>
</evidence>
<dbReference type="eggNOG" id="KOG1840">
    <property type="taxonomic scope" value="Eukaryota"/>
</dbReference>
<organism evidence="15 16">
    <name type="scientific">Ornithorhynchus anatinus</name>
    <name type="common">Duckbill platypus</name>
    <dbReference type="NCBI Taxonomy" id="9258"/>
    <lineage>
        <taxon>Eukaryota</taxon>
        <taxon>Metazoa</taxon>
        <taxon>Chordata</taxon>
        <taxon>Craniata</taxon>
        <taxon>Vertebrata</taxon>
        <taxon>Euteleostomi</taxon>
        <taxon>Mammalia</taxon>
        <taxon>Monotremata</taxon>
        <taxon>Ornithorhynchidae</taxon>
        <taxon>Ornithorhynchus</taxon>
    </lineage>
</organism>
<dbReference type="InterPro" id="IPR019734">
    <property type="entry name" value="TPR_rpt"/>
</dbReference>
<dbReference type="FunFam" id="1.25.40.10:FF:000240">
    <property type="entry name" value="Tetratricopeptide repeat protein 19, mitochondrial"/>
    <property type="match status" value="1"/>
</dbReference>
<feature type="compositionally biased region" description="Pro residues" evidence="14">
    <location>
        <begin position="37"/>
        <end position="50"/>
    </location>
</feature>
<keyword evidence="16" id="KW-1185">Reference proteome</keyword>
<keyword evidence="11" id="KW-0472">Membrane</keyword>
<evidence type="ECO:0000256" key="9">
    <source>
        <dbReference type="ARBA" id="ARBA00022982"/>
    </source>
</evidence>
<comment type="subunit">
    <text evidence="12">Binds to the mature mitochondrial complex III dimer, after the incorporation of the Rieske protein UQCRFS1. Interacts with UQCRC1 and UQCRFS1. Interacts with ZFYVE26 and CHMP4B.</text>
</comment>
<keyword evidence="5" id="KW-0677">Repeat</keyword>
<evidence type="ECO:0000256" key="13">
    <source>
        <dbReference type="ARBA" id="ARBA00074652"/>
    </source>
</evidence>
<evidence type="ECO:0000256" key="5">
    <source>
        <dbReference type="ARBA" id="ARBA00022737"/>
    </source>
</evidence>
<evidence type="ECO:0000256" key="8">
    <source>
        <dbReference type="ARBA" id="ARBA00022946"/>
    </source>
</evidence>
<keyword evidence="3" id="KW-0813">Transport</keyword>
<reference evidence="15" key="2">
    <citation type="submission" date="2025-08" db="UniProtKB">
        <authorList>
            <consortium name="Ensembl"/>
        </authorList>
    </citation>
    <scope>IDENTIFICATION</scope>
    <source>
        <strain evidence="15">Glennie</strain>
    </source>
</reference>
<keyword evidence="7" id="KW-0802">TPR repeat</keyword>
<dbReference type="OMA" id="ANTYYEM"/>
<dbReference type="GeneID" id="100078193"/>
<reference evidence="15 16" key="1">
    <citation type="journal article" date="2008" name="Nature">
        <title>Genome analysis of the platypus reveals unique signatures of evolution.</title>
        <authorList>
            <person name="Warren W.C."/>
            <person name="Hillier L.W."/>
            <person name="Marshall Graves J.A."/>
            <person name="Birney E."/>
            <person name="Ponting C.P."/>
            <person name="Grutzner F."/>
            <person name="Belov K."/>
            <person name="Miller W."/>
            <person name="Clarke L."/>
            <person name="Chinwalla A.T."/>
            <person name="Yang S.P."/>
            <person name="Heger A."/>
            <person name="Locke D.P."/>
            <person name="Miethke P."/>
            <person name="Waters P.D."/>
            <person name="Veyrunes F."/>
            <person name="Fulton L."/>
            <person name="Fulton B."/>
            <person name="Graves T."/>
            <person name="Wallis J."/>
            <person name="Puente X.S."/>
            <person name="Lopez-Otin C."/>
            <person name="Ordonez G.R."/>
            <person name="Eichler E.E."/>
            <person name="Chen L."/>
            <person name="Cheng Z."/>
            <person name="Deakin J.E."/>
            <person name="Alsop A."/>
            <person name="Thompson K."/>
            <person name="Kirby P."/>
            <person name="Papenfuss A.T."/>
            <person name="Wakefield M.J."/>
            <person name="Olender T."/>
            <person name="Lancet D."/>
            <person name="Huttley G.A."/>
            <person name="Smit A.F."/>
            <person name="Pask A."/>
            <person name="Temple-Smith P."/>
            <person name="Batzer M.A."/>
            <person name="Walker J.A."/>
            <person name="Konkel M.K."/>
            <person name="Harris R.S."/>
            <person name="Whittington C.M."/>
            <person name="Wong E.S."/>
            <person name="Gemmell N.J."/>
            <person name="Buschiazzo E."/>
            <person name="Vargas Jentzsch I.M."/>
            <person name="Merkel A."/>
            <person name="Schmitz J."/>
            <person name="Zemann A."/>
            <person name="Churakov G."/>
            <person name="Kriegs J.O."/>
            <person name="Brosius J."/>
            <person name="Murchison E.P."/>
            <person name="Sachidanandam R."/>
            <person name="Smith C."/>
            <person name="Hannon G.J."/>
            <person name="Tsend-Ayush E."/>
            <person name="McMillan D."/>
            <person name="Attenborough R."/>
            <person name="Rens W."/>
            <person name="Ferguson-Smith M."/>
            <person name="Lefevre C.M."/>
            <person name="Sharp J.A."/>
            <person name="Nicholas K.R."/>
            <person name="Ray D.A."/>
            <person name="Kube M."/>
            <person name="Reinhardt R."/>
            <person name="Pringle T.H."/>
            <person name="Taylor J."/>
            <person name="Jones R.C."/>
            <person name="Nixon B."/>
            <person name="Dacheux J.L."/>
            <person name="Niwa H."/>
            <person name="Sekita Y."/>
            <person name="Huang X."/>
            <person name="Stark A."/>
            <person name="Kheradpour P."/>
            <person name="Kellis M."/>
            <person name="Flicek P."/>
            <person name="Chen Y."/>
            <person name="Webber C."/>
            <person name="Hardison R."/>
            <person name="Nelson J."/>
            <person name="Hallsworth-Pepin K."/>
            <person name="Delehaunty K."/>
            <person name="Markovic C."/>
            <person name="Minx P."/>
            <person name="Feng Y."/>
            <person name="Kremitzki C."/>
            <person name="Mitreva M."/>
            <person name="Glasscock J."/>
            <person name="Wylie T."/>
            <person name="Wohldmann P."/>
            <person name="Thiru P."/>
            <person name="Nhan M.N."/>
            <person name="Pohl C.S."/>
            <person name="Smith S.M."/>
            <person name="Hou S."/>
            <person name="Nefedov M."/>
            <person name="de Jong P.J."/>
            <person name="Renfree M.B."/>
            <person name="Mardis E.R."/>
            <person name="Wilson R.K."/>
        </authorList>
    </citation>
    <scope>NUCLEOTIDE SEQUENCE [LARGE SCALE GENOMIC DNA]</scope>
    <source>
        <strain evidence="15 16">Glennie</strain>
    </source>
</reference>
<proteinExistence type="inferred from homology"/>
<name>F7B097_ORNAN</name>
<dbReference type="AlphaFoldDB" id="F7B097"/>
<dbReference type="KEGG" id="oaa:100078193"/>
<evidence type="ECO:0000313" key="16">
    <source>
        <dbReference type="Proteomes" id="UP000002279"/>
    </source>
</evidence>
<dbReference type="PANTHER" id="PTHR13143:SF6">
    <property type="entry name" value="TETRATRICOPEPTIDE REPEAT PROTEIN 19, MITOCHONDRIAL"/>
    <property type="match status" value="1"/>
</dbReference>
<evidence type="ECO:0000256" key="7">
    <source>
        <dbReference type="ARBA" id="ARBA00022803"/>
    </source>
</evidence>
<protein>
    <recommendedName>
        <fullName evidence="13">Tetratricopeptide repeat protein 19, mitochondrial</fullName>
    </recommendedName>
</protein>
<keyword evidence="4" id="KW-0679">Respiratory chain</keyword>
<dbReference type="GeneTree" id="ENSGT00390000009194"/>